<gene>
    <name evidence="1" type="ORF">V2W30_00260</name>
</gene>
<keyword evidence="2" id="KW-1185">Reference proteome</keyword>
<evidence type="ECO:0000313" key="2">
    <source>
        <dbReference type="Proteomes" id="UP001432251"/>
    </source>
</evidence>
<evidence type="ECO:0000313" key="1">
    <source>
        <dbReference type="EMBL" id="WWQ61954.1"/>
    </source>
</evidence>
<name>A0ACD5A528_9ACTN</name>
<reference evidence="1" key="1">
    <citation type="journal article" date="2025" name="Int. J. Syst. Evol. Microbiol.">
        <title>Streptomyces citrinus sp. nov., with yellow diffusible pigment.</title>
        <authorList>
            <person name="He Y."/>
            <person name="Yang E."/>
            <person name="Xu J."/>
            <person name="Sun Y."/>
            <person name="Sun L."/>
        </authorList>
    </citation>
    <scope>NUCLEOTIDE SEQUENCE</scope>
    <source>
        <strain evidence="1">Q6</strain>
    </source>
</reference>
<organism evidence="1 2">
    <name type="scientific">Streptomyces citrinus</name>
    <dbReference type="NCBI Taxonomy" id="3118173"/>
    <lineage>
        <taxon>Bacteria</taxon>
        <taxon>Bacillati</taxon>
        <taxon>Actinomycetota</taxon>
        <taxon>Actinomycetes</taxon>
        <taxon>Kitasatosporales</taxon>
        <taxon>Streptomycetaceae</taxon>
        <taxon>Streptomyces</taxon>
    </lineage>
</organism>
<sequence>MHHDDHDTAPASLTQLTDAYWLSTPPSLHTHQPCPRCAPAPQTQVAVPRTVVCRHARTVMTAVSVLTVVGAVLAIAR</sequence>
<protein>
    <submittedName>
        <fullName evidence="1">Uncharacterized protein</fullName>
    </submittedName>
</protein>
<accession>A0ACD5A528</accession>
<dbReference type="EMBL" id="CP146022">
    <property type="protein sequence ID" value="WWQ61954.1"/>
    <property type="molecule type" value="Genomic_DNA"/>
</dbReference>
<dbReference type="Proteomes" id="UP001432251">
    <property type="component" value="Chromosome"/>
</dbReference>
<proteinExistence type="predicted"/>